<dbReference type="OrthoDB" id="1602884at2759"/>
<dbReference type="PROSITE" id="PS00678">
    <property type="entry name" value="WD_REPEATS_1"/>
    <property type="match status" value="2"/>
</dbReference>
<organism evidence="5">
    <name type="scientific">Mucor ambiguus</name>
    <dbReference type="NCBI Taxonomy" id="91626"/>
    <lineage>
        <taxon>Eukaryota</taxon>
        <taxon>Fungi</taxon>
        <taxon>Fungi incertae sedis</taxon>
        <taxon>Mucoromycota</taxon>
        <taxon>Mucoromycotina</taxon>
        <taxon>Mucoromycetes</taxon>
        <taxon>Mucorales</taxon>
        <taxon>Mucorineae</taxon>
        <taxon>Mucoraceae</taxon>
        <taxon>Mucor</taxon>
    </lineage>
</organism>
<dbReference type="PROSITE" id="PS50181">
    <property type="entry name" value="FBOX"/>
    <property type="match status" value="1"/>
</dbReference>
<dbReference type="PANTHER" id="PTHR44436">
    <property type="entry name" value="F-BOX/WD REPEAT-CONTAINING PROTEIN 2"/>
    <property type="match status" value="1"/>
</dbReference>
<dbReference type="EMBL" id="DF836680">
    <property type="protein sequence ID" value="GAN10722.1"/>
    <property type="molecule type" value="Genomic_DNA"/>
</dbReference>
<feature type="repeat" description="WD" evidence="3">
    <location>
        <begin position="208"/>
        <end position="235"/>
    </location>
</feature>
<dbReference type="Gene3D" id="1.20.1280.50">
    <property type="match status" value="1"/>
</dbReference>
<dbReference type="Proteomes" id="UP000053815">
    <property type="component" value="Unassembled WGS sequence"/>
</dbReference>
<accession>A0A0C9N3T2</accession>
<keyword evidence="2" id="KW-0677">Repeat</keyword>
<name>A0A0C9N3T2_9FUNG</name>
<evidence type="ECO:0000259" key="4">
    <source>
        <dbReference type="PROSITE" id="PS50181"/>
    </source>
</evidence>
<proteinExistence type="predicted"/>
<evidence type="ECO:0000256" key="2">
    <source>
        <dbReference type="ARBA" id="ARBA00022737"/>
    </source>
</evidence>
<dbReference type="InterPro" id="IPR001680">
    <property type="entry name" value="WD40_rpt"/>
</dbReference>
<keyword evidence="1 3" id="KW-0853">WD repeat</keyword>
<dbReference type="InterPro" id="IPR036047">
    <property type="entry name" value="F-box-like_dom_sf"/>
</dbReference>
<evidence type="ECO:0000256" key="3">
    <source>
        <dbReference type="PROSITE-ProRule" id="PRU00221"/>
    </source>
</evidence>
<dbReference type="InterPro" id="IPR001810">
    <property type="entry name" value="F-box_dom"/>
</dbReference>
<evidence type="ECO:0000313" key="6">
    <source>
        <dbReference type="Proteomes" id="UP000053815"/>
    </source>
</evidence>
<protein>
    <recommendedName>
        <fullName evidence="4">F-box domain-containing protein</fullName>
    </recommendedName>
</protein>
<dbReference type="SMART" id="SM00320">
    <property type="entry name" value="WD40"/>
    <property type="match status" value="2"/>
</dbReference>
<dbReference type="InterPro" id="IPR015943">
    <property type="entry name" value="WD40/YVTN_repeat-like_dom_sf"/>
</dbReference>
<dbReference type="InterPro" id="IPR019775">
    <property type="entry name" value="WD40_repeat_CS"/>
</dbReference>
<dbReference type="Pfam" id="PF00400">
    <property type="entry name" value="WD40"/>
    <property type="match status" value="2"/>
</dbReference>
<dbReference type="SUPFAM" id="SSF81383">
    <property type="entry name" value="F-box domain"/>
    <property type="match status" value="1"/>
</dbReference>
<dbReference type="Gene3D" id="2.130.10.10">
    <property type="entry name" value="YVTN repeat-like/Quinoprotein amine dehydrogenase"/>
    <property type="match status" value="1"/>
</dbReference>
<dbReference type="Pfam" id="PF12937">
    <property type="entry name" value="F-box-like"/>
    <property type="match status" value="1"/>
</dbReference>
<keyword evidence="6" id="KW-1185">Reference proteome</keyword>
<evidence type="ECO:0000313" key="5">
    <source>
        <dbReference type="EMBL" id="GAN10722.1"/>
    </source>
</evidence>
<evidence type="ECO:0000256" key="1">
    <source>
        <dbReference type="ARBA" id="ARBA00022574"/>
    </source>
</evidence>
<dbReference type="PANTHER" id="PTHR44436:SF1">
    <property type="entry name" value="F-BOX_WD REPEAT-CONTAINING PROTEIN 2"/>
    <property type="match status" value="1"/>
</dbReference>
<feature type="repeat" description="WD" evidence="3">
    <location>
        <begin position="236"/>
        <end position="275"/>
    </location>
</feature>
<dbReference type="AlphaFoldDB" id="A0A0C9N3T2"/>
<reference evidence="5" key="1">
    <citation type="submission" date="2014-09" db="EMBL/GenBank/DDBJ databases">
        <title>Draft genome sequence of an oleaginous Mucoromycotina fungus Mucor ambiguus NBRC6742.</title>
        <authorList>
            <person name="Takeda I."/>
            <person name="Yamane N."/>
            <person name="Morita T."/>
            <person name="Tamano K."/>
            <person name="Machida M."/>
            <person name="Baker S."/>
            <person name="Koike H."/>
        </authorList>
    </citation>
    <scope>NUCLEOTIDE SEQUENCE</scope>
    <source>
        <strain evidence="5">NBRC 6742</strain>
    </source>
</reference>
<dbReference type="STRING" id="91626.A0A0C9N3T2"/>
<gene>
    <name evidence="5" type="ORF">MAM1_0391d10268</name>
</gene>
<dbReference type="SUPFAM" id="SSF50978">
    <property type="entry name" value="WD40 repeat-like"/>
    <property type="match status" value="1"/>
</dbReference>
<dbReference type="InterPro" id="IPR036322">
    <property type="entry name" value="WD40_repeat_dom_sf"/>
</dbReference>
<dbReference type="InterPro" id="IPR042627">
    <property type="entry name" value="FBXW2"/>
</dbReference>
<dbReference type="PROSITE" id="PS50294">
    <property type="entry name" value="WD_REPEATS_REGION"/>
    <property type="match status" value="1"/>
</dbReference>
<dbReference type="PROSITE" id="PS50082">
    <property type="entry name" value="WD_REPEATS_2"/>
    <property type="match status" value="2"/>
</dbReference>
<feature type="domain" description="F-box" evidence="4">
    <location>
        <begin position="16"/>
        <end position="64"/>
    </location>
</feature>
<sequence length="555" mass="63107">MEFSTENQQQQQQQHHHENGPFPAELLLSMFVYLDGATLTACRQVCRQWAQVIAHYDELIWPNACHRDFEKTSARRWWSLQFPSPKAYINQRTWQDMYRITRNWYNGHCVKGFYPTVCDSTSTNTFPSTVIGAPQEQGMFTSLTIANDGRIVRSNPNYHGPSGAQSLIIQSPQTKQRFFLDNTAATSEIPGWPEAARSHSIVCHYTQPNSKWLVTGGLNGTVAVWNLETKALIRMWQGHRGRVLCISMNDDVVVSGGSDSMIRVWDLDKNNSSNSNVGWTNHHRPTRRGMIDISSYLSGRSDWYQGVGEIAANGHLVACAPDASGPILVFSLLTGSLVYELRIPEETVQSSEWITEDITAFTRLCLTPFFLLTKGKVANDNNTVKLVPSSNNIVQQRKQKKQSAGYVKKLSDSFEETDNPAPPVAQMTPYQLYQYYQSVNKTGGSDTEEEQLMPSTSACINVWDLQNGKIAYRLLPTLEKPYQHYTITDVRLTPDYSKVFASIEVRGQKHYEERLYCWDFSLKYKDQPQESFDIIELDNVDPALRKTGKSWVCYA</sequence>